<dbReference type="SUPFAM" id="SSF144091">
    <property type="entry name" value="Rhomboid-like"/>
    <property type="match status" value="1"/>
</dbReference>
<feature type="transmembrane region" description="Helical" evidence="6">
    <location>
        <begin position="102"/>
        <end position="123"/>
    </location>
</feature>
<keyword evidence="4 6" id="KW-0472">Membrane</keyword>
<gene>
    <name evidence="9" type="ORF">CHX27_14485</name>
</gene>
<feature type="compositionally biased region" description="Polar residues" evidence="5">
    <location>
        <begin position="243"/>
        <end position="260"/>
    </location>
</feature>
<proteinExistence type="predicted"/>
<dbReference type="Pfam" id="PF20216">
    <property type="entry name" value="DUF6576"/>
    <property type="match status" value="1"/>
</dbReference>
<evidence type="ECO:0000256" key="5">
    <source>
        <dbReference type="SAM" id="MobiDB-lite"/>
    </source>
</evidence>
<evidence type="ECO:0000313" key="9">
    <source>
        <dbReference type="EMBL" id="OYQ38593.1"/>
    </source>
</evidence>
<evidence type="ECO:0000313" key="10">
    <source>
        <dbReference type="Proteomes" id="UP000216035"/>
    </source>
</evidence>
<dbReference type="Proteomes" id="UP000216035">
    <property type="component" value="Unassembled WGS sequence"/>
</dbReference>
<dbReference type="AlphaFoldDB" id="A0A255ZAL0"/>
<comment type="subcellular location">
    <subcellularLocation>
        <location evidence="1">Membrane</location>
        <topology evidence="1">Multi-pass membrane protein</topology>
    </subcellularLocation>
</comment>
<dbReference type="Pfam" id="PF01694">
    <property type="entry name" value="Rhomboid"/>
    <property type="match status" value="1"/>
</dbReference>
<protein>
    <submittedName>
        <fullName evidence="9">Uncharacterized protein</fullName>
    </submittedName>
</protein>
<feature type="transmembrane region" description="Helical" evidence="6">
    <location>
        <begin position="129"/>
        <end position="149"/>
    </location>
</feature>
<evidence type="ECO:0000259" key="8">
    <source>
        <dbReference type="Pfam" id="PF20216"/>
    </source>
</evidence>
<dbReference type="InterPro" id="IPR022764">
    <property type="entry name" value="Peptidase_S54_rhomboid_dom"/>
</dbReference>
<name>A0A255ZAL0_9FLAO</name>
<comment type="caution">
    <text evidence="9">The sequence shown here is derived from an EMBL/GenBank/DDBJ whole genome shotgun (WGS) entry which is preliminary data.</text>
</comment>
<feature type="transmembrane region" description="Helical" evidence="6">
    <location>
        <begin position="66"/>
        <end position="90"/>
    </location>
</feature>
<feature type="transmembrane region" description="Helical" evidence="6">
    <location>
        <begin position="21"/>
        <end position="46"/>
    </location>
</feature>
<dbReference type="GO" id="GO:0016020">
    <property type="term" value="C:membrane"/>
    <property type="evidence" value="ECO:0007669"/>
    <property type="project" value="UniProtKB-SubCell"/>
</dbReference>
<dbReference type="Gene3D" id="1.20.1540.10">
    <property type="entry name" value="Rhomboid-like"/>
    <property type="match status" value="1"/>
</dbReference>
<dbReference type="InterPro" id="IPR035952">
    <property type="entry name" value="Rhomboid-like_sf"/>
</dbReference>
<evidence type="ECO:0000256" key="3">
    <source>
        <dbReference type="ARBA" id="ARBA00022989"/>
    </source>
</evidence>
<dbReference type="InterPro" id="IPR046483">
    <property type="entry name" value="DUF6576"/>
</dbReference>
<reference evidence="9 10" key="1">
    <citation type="submission" date="2017-07" db="EMBL/GenBank/DDBJ databases">
        <title>Flavobacterium cyanobacteriorum sp. nov., isolated from cyanobacterial aggregates in a eutrophic lake.</title>
        <authorList>
            <person name="Cai H."/>
        </authorList>
    </citation>
    <scope>NUCLEOTIDE SEQUENCE [LARGE SCALE GENOMIC DNA]</scope>
    <source>
        <strain evidence="9 10">TH167</strain>
    </source>
</reference>
<feature type="region of interest" description="Disordered" evidence="5">
    <location>
        <begin position="240"/>
        <end position="260"/>
    </location>
</feature>
<evidence type="ECO:0000256" key="1">
    <source>
        <dbReference type="ARBA" id="ARBA00004141"/>
    </source>
</evidence>
<organism evidence="9 10">
    <name type="scientific">Flavobacterium aurantiibacter</name>
    <dbReference type="NCBI Taxonomy" id="2023067"/>
    <lineage>
        <taxon>Bacteria</taxon>
        <taxon>Pseudomonadati</taxon>
        <taxon>Bacteroidota</taxon>
        <taxon>Flavobacteriia</taxon>
        <taxon>Flavobacteriales</taxon>
        <taxon>Flavobacteriaceae</taxon>
        <taxon>Flavobacterium</taxon>
    </lineage>
</organism>
<dbReference type="EMBL" id="NOXX01000226">
    <property type="protein sequence ID" value="OYQ38593.1"/>
    <property type="molecule type" value="Genomic_DNA"/>
</dbReference>
<dbReference type="OrthoDB" id="680602at2"/>
<evidence type="ECO:0000256" key="2">
    <source>
        <dbReference type="ARBA" id="ARBA00022692"/>
    </source>
</evidence>
<feature type="domain" description="DUF6576" evidence="8">
    <location>
        <begin position="255"/>
        <end position="285"/>
    </location>
</feature>
<dbReference type="PANTHER" id="PTHR43066:SF11">
    <property type="entry name" value="PEPTIDASE S54 RHOMBOID DOMAIN-CONTAINING PROTEIN"/>
    <property type="match status" value="1"/>
</dbReference>
<dbReference type="PANTHER" id="PTHR43066">
    <property type="entry name" value="RHOMBOID-RELATED PROTEIN"/>
    <property type="match status" value="1"/>
</dbReference>
<dbReference type="GO" id="GO:0004252">
    <property type="term" value="F:serine-type endopeptidase activity"/>
    <property type="evidence" value="ECO:0007669"/>
    <property type="project" value="InterPro"/>
</dbReference>
<accession>A0A255ZAL0</accession>
<dbReference type="RefSeq" id="WP_094487473.1">
    <property type="nucleotide sequence ID" value="NZ_NOXX01000226.1"/>
</dbReference>
<keyword evidence="2 6" id="KW-0812">Transmembrane</keyword>
<keyword evidence="10" id="KW-1185">Reference proteome</keyword>
<evidence type="ECO:0000259" key="7">
    <source>
        <dbReference type="Pfam" id="PF01694"/>
    </source>
</evidence>
<evidence type="ECO:0000256" key="4">
    <source>
        <dbReference type="ARBA" id="ARBA00023136"/>
    </source>
</evidence>
<feature type="domain" description="Peptidase S54 rhomboid" evidence="7">
    <location>
        <begin position="65"/>
        <end position="206"/>
    </location>
</feature>
<sequence>MSTIVNDLKWQYRSGGIVLQLIILNVALYLIPEVLFTILKILGLSIDYLSWVNVSSDPTNLLFKPWSLLTYAFFHVDFLHLLFNMLILNFSGRLFLTYFKEAQLLSIYLAAAIFAGLIFILAYNLIPVLQYHTVPMVGASGAIMAIVLATATYNPLMEVRLLLIGNVKLWHIALVLVCLDIIQLFTSNTGGRFAHLAGALMGYLYMKNLQNGGNFFNLFDRLANFCLGIKQAKKPAKMRTVHRQTASKPTNKPVKDSQQQRVDEILDKISKSGYDSLSTEEKEFLFRVGQNQ</sequence>
<feature type="transmembrane region" description="Helical" evidence="6">
    <location>
        <begin position="161"/>
        <end position="183"/>
    </location>
</feature>
<keyword evidence="3 6" id="KW-1133">Transmembrane helix</keyword>
<evidence type="ECO:0000256" key="6">
    <source>
        <dbReference type="SAM" id="Phobius"/>
    </source>
</evidence>